<keyword evidence="3" id="KW-0964">Secreted</keyword>
<dbReference type="InterPro" id="IPR002347">
    <property type="entry name" value="SDR_fam"/>
</dbReference>
<dbReference type="FunFam" id="3.40.50.720:FF:000084">
    <property type="entry name" value="Short-chain dehydrogenase reductase"/>
    <property type="match status" value="1"/>
</dbReference>
<dbReference type="InterPro" id="IPR050259">
    <property type="entry name" value="SDR"/>
</dbReference>
<dbReference type="PRINTS" id="PR00081">
    <property type="entry name" value="GDHRDH"/>
</dbReference>
<comment type="catalytic activity">
    <reaction evidence="6">
        <text>a (3R)-hydroxyacyl-[ACP] + NADP(+) = a 3-oxoacyl-[ACP] + NADPH + H(+)</text>
        <dbReference type="Rhea" id="RHEA:17397"/>
        <dbReference type="Rhea" id="RHEA-COMP:9916"/>
        <dbReference type="Rhea" id="RHEA-COMP:9945"/>
        <dbReference type="ChEBI" id="CHEBI:15378"/>
        <dbReference type="ChEBI" id="CHEBI:57783"/>
        <dbReference type="ChEBI" id="CHEBI:58349"/>
        <dbReference type="ChEBI" id="CHEBI:78776"/>
        <dbReference type="ChEBI" id="CHEBI:78827"/>
        <dbReference type="EC" id="1.1.1.100"/>
    </reaction>
    <physiologicalReaction direction="right-to-left" evidence="6">
        <dbReference type="Rhea" id="RHEA:17399"/>
    </physiologicalReaction>
</comment>
<evidence type="ECO:0000256" key="4">
    <source>
        <dbReference type="ARBA" id="ARBA00023002"/>
    </source>
</evidence>
<gene>
    <name evidence="7" type="ORF">A5760_23045</name>
</gene>
<evidence type="ECO:0000256" key="5">
    <source>
        <dbReference type="ARBA" id="ARBA00040781"/>
    </source>
</evidence>
<dbReference type="EMBL" id="LZSX01000003">
    <property type="protein sequence ID" value="OBB89121.1"/>
    <property type="molecule type" value="Genomic_DNA"/>
</dbReference>
<comment type="caution">
    <text evidence="7">The sequence shown here is derived from an EMBL/GenBank/DDBJ whole genome shotgun (WGS) entry which is preliminary data.</text>
</comment>
<evidence type="ECO:0000313" key="8">
    <source>
        <dbReference type="Proteomes" id="UP000091914"/>
    </source>
</evidence>
<dbReference type="OrthoDB" id="8959163at2"/>
<dbReference type="Gene3D" id="3.40.50.720">
    <property type="entry name" value="NAD(P)-binding Rossmann-like Domain"/>
    <property type="match status" value="1"/>
</dbReference>
<protein>
    <recommendedName>
        <fullName evidence="5">3-oxoacyl-[acyl-carrier-protein] reductase MabA</fullName>
    </recommendedName>
</protein>
<name>A0A1A0W121_9MYCO</name>
<dbReference type="InterPro" id="IPR036291">
    <property type="entry name" value="NAD(P)-bd_dom_sf"/>
</dbReference>
<dbReference type="Pfam" id="PF13561">
    <property type="entry name" value="adh_short_C2"/>
    <property type="match status" value="1"/>
</dbReference>
<dbReference type="PANTHER" id="PTHR42879:SF6">
    <property type="entry name" value="NADPH-DEPENDENT REDUCTASE BACG"/>
    <property type="match status" value="1"/>
</dbReference>
<evidence type="ECO:0000313" key="7">
    <source>
        <dbReference type="EMBL" id="OBB89121.1"/>
    </source>
</evidence>
<proteinExistence type="inferred from homology"/>
<dbReference type="GO" id="GO:0004316">
    <property type="term" value="F:3-oxoacyl-[acyl-carrier-protein] reductase (NADPH) activity"/>
    <property type="evidence" value="ECO:0007669"/>
    <property type="project" value="UniProtKB-EC"/>
</dbReference>
<keyword evidence="3" id="KW-0134">Cell wall</keyword>
<dbReference type="RefSeq" id="WP_064877132.1">
    <property type="nucleotide sequence ID" value="NZ_LZSX01000003.1"/>
</dbReference>
<reference evidence="7 8" key="1">
    <citation type="submission" date="2016-06" db="EMBL/GenBank/DDBJ databases">
        <authorList>
            <person name="Kjaerup R.B."/>
            <person name="Dalgaard T.S."/>
            <person name="Juul-Madsen H.R."/>
        </authorList>
    </citation>
    <scope>NUCLEOTIDE SEQUENCE [LARGE SCALE GENOMIC DNA]</scope>
    <source>
        <strain evidence="7 8">852002-51834_SCH5396731</strain>
    </source>
</reference>
<keyword evidence="4" id="KW-0560">Oxidoreductase</keyword>
<accession>A0A1A0W121</accession>
<dbReference type="AlphaFoldDB" id="A0A1A0W121"/>
<evidence type="ECO:0000256" key="3">
    <source>
        <dbReference type="ARBA" id="ARBA00022512"/>
    </source>
</evidence>
<comment type="similarity">
    <text evidence="2">Belongs to the short-chain dehydrogenases/reductases (SDR) family.</text>
</comment>
<dbReference type="Proteomes" id="UP000091914">
    <property type="component" value="Unassembled WGS sequence"/>
</dbReference>
<comment type="subcellular location">
    <subcellularLocation>
        <location evidence="1">Secreted</location>
        <location evidence="1">Cell wall</location>
    </subcellularLocation>
</comment>
<evidence type="ECO:0000256" key="1">
    <source>
        <dbReference type="ARBA" id="ARBA00004191"/>
    </source>
</evidence>
<dbReference type="PANTHER" id="PTHR42879">
    <property type="entry name" value="3-OXOACYL-(ACYL-CARRIER-PROTEIN) REDUCTASE"/>
    <property type="match status" value="1"/>
</dbReference>
<organism evidence="7 8">
    <name type="scientific">Mycobacterium colombiense</name>
    <dbReference type="NCBI Taxonomy" id="339268"/>
    <lineage>
        <taxon>Bacteria</taxon>
        <taxon>Bacillati</taxon>
        <taxon>Actinomycetota</taxon>
        <taxon>Actinomycetes</taxon>
        <taxon>Mycobacteriales</taxon>
        <taxon>Mycobacteriaceae</taxon>
        <taxon>Mycobacterium</taxon>
        <taxon>Mycobacterium avium complex (MAC)</taxon>
    </lineage>
</organism>
<evidence type="ECO:0000256" key="6">
    <source>
        <dbReference type="ARBA" id="ARBA00047400"/>
    </source>
</evidence>
<evidence type="ECO:0000256" key="2">
    <source>
        <dbReference type="ARBA" id="ARBA00006484"/>
    </source>
</evidence>
<dbReference type="PRINTS" id="PR00080">
    <property type="entry name" value="SDRFAMILY"/>
</dbReference>
<dbReference type="CDD" id="cd05233">
    <property type="entry name" value="SDR_c"/>
    <property type="match status" value="1"/>
</dbReference>
<dbReference type="SUPFAM" id="SSF51735">
    <property type="entry name" value="NAD(P)-binding Rossmann-fold domains"/>
    <property type="match status" value="1"/>
</dbReference>
<sequence length="259" mass="26666">MKLGLDGKLAVVTGASKGIGLAVTQRFVEEGARVVTGSRSVSAELAELVEGGAVEAVAVDLAEPSGPARLIEAAGDRLDILVNNVGFAASRLDGFLGITDEMWEHTLDLDFMAGVRAIRAAIPAMLANGRGVIVNVGSVNARLPLPMVVDYSAAKAAFNNLAKALSKEFGPQNIRVNTVDPGPVATDFWAGRDGVAVKLGDASGKSPEQVIAEFGSNALTGRFTSPGEVADLVMMLASDRFANMMGAGVTIDGGMVPTL</sequence>